<gene>
    <name evidence="1" type="ORF">GPY61_15835</name>
</gene>
<accession>A0A7X3G0F8</accession>
<dbReference type="PANTHER" id="PTHR37943:SF1">
    <property type="entry name" value="PROTEIN VES"/>
    <property type="match status" value="1"/>
</dbReference>
<dbReference type="EMBL" id="WSES01000004">
    <property type="protein sequence ID" value="MVW61401.1"/>
    <property type="molecule type" value="Genomic_DNA"/>
</dbReference>
<dbReference type="InterPro" id="IPR011051">
    <property type="entry name" value="RmlC_Cupin_sf"/>
</dbReference>
<dbReference type="RefSeq" id="WP_056124506.1">
    <property type="nucleotide sequence ID" value="NZ_CP168562.1"/>
</dbReference>
<proteinExistence type="predicted"/>
<organism evidence="1 2">
    <name type="scientific">Massilia cellulosiltytica</name>
    <dbReference type="NCBI Taxonomy" id="2683234"/>
    <lineage>
        <taxon>Bacteria</taxon>
        <taxon>Pseudomonadati</taxon>
        <taxon>Pseudomonadota</taxon>
        <taxon>Betaproteobacteria</taxon>
        <taxon>Burkholderiales</taxon>
        <taxon>Oxalobacteraceae</taxon>
        <taxon>Telluria group</taxon>
        <taxon>Massilia</taxon>
    </lineage>
</organism>
<keyword evidence="2" id="KW-1185">Reference proteome</keyword>
<dbReference type="SUPFAM" id="SSF51182">
    <property type="entry name" value="RmlC-like cupins"/>
    <property type="match status" value="1"/>
</dbReference>
<dbReference type="InterPro" id="IPR010282">
    <property type="entry name" value="Uncharacterised_HutD/Ves"/>
</dbReference>
<dbReference type="InterPro" id="IPR014710">
    <property type="entry name" value="RmlC-like_jellyroll"/>
</dbReference>
<dbReference type="AlphaFoldDB" id="A0A7X3G0F8"/>
<sequence length="205" mass="22794">MTMLIPYANLEPVSWKNGGGSTTEIAVFPPDAGFDDFDWRVSLATIANDGPFSMFPGVERTLVLVDGPGMTLDIDGAPTLLSKGEPVAAFDGESRVEAKLNRGASTDFNVMTRTERCWHRFGRRRLDGDSTFVARADVTVLFLAEGDSLELCSDDQRINLVRFDAVVLDPDTKWKLRAEQGAIFIVDIHYYDDEDDLDNEDGMYE</sequence>
<reference evidence="1 2" key="1">
    <citation type="submission" date="2019-12" db="EMBL/GenBank/DDBJ databases">
        <authorList>
            <person name="Li C."/>
            <person name="Zhao J."/>
        </authorList>
    </citation>
    <scope>NUCLEOTIDE SEQUENCE [LARGE SCALE GENOMIC DNA]</scope>
    <source>
        <strain evidence="1 2">NEAU-DD11</strain>
    </source>
</reference>
<dbReference type="PANTHER" id="PTHR37943">
    <property type="entry name" value="PROTEIN VES"/>
    <property type="match status" value="1"/>
</dbReference>
<dbReference type="CDD" id="cd20293">
    <property type="entry name" value="cupin_HutD_N"/>
    <property type="match status" value="1"/>
</dbReference>
<evidence type="ECO:0000313" key="1">
    <source>
        <dbReference type="EMBL" id="MVW61401.1"/>
    </source>
</evidence>
<dbReference type="Gene3D" id="2.60.120.10">
    <property type="entry name" value="Jelly Rolls"/>
    <property type="match status" value="1"/>
</dbReference>
<dbReference type="Proteomes" id="UP000443353">
    <property type="component" value="Unassembled WGS sequence"/>
</dbReference>
<comment type="caution">
    <text evidence="1">The sequence shown here is derived from an EMBL/GenBank/DDBJ whole genome shotgun (WGS) entry which is preliminary data.</text>
</comment>
<dbReference type="Pfam" id="PF05962">
    <property type="entry name" value="HutD"/>
    <property type="match status" value="1"/>
</dbReference>
<name>A0A7X3G0F8_9BURK</name>
<evidence type="ECO:0000313" key="2">
    <source>
        <dbReference type="Proteomes" id="UP000443353"/>
    </source>
</evidence>
<protein>
    <submittedName>
        <fullName evidence="1">HutD family protein</fullName>
    </submittedName>
</protein>